<dbReference type="Proteomes" id="UP000593576">
    <property type="component" value="Unassembled WGS sequence"/>
</dbReference>
<name>A0A7J9KX36_GOSSC</name>
<evidence type="ECO:0000313" key="3">
    <source>
        <dbReference type="Proteomes" id="UP000593576"/>
    </source>
</evidence>
<accession>A0A7J9KX36</accession>
<keyword evidence="1" id="KW-0812">Transmembrane</keyword>
<reference evidence="2 3" key="1">
    <citation type="journal article" date="2019" name="Genome Biol. Evol.">
        <title>Insights into the evolution of the New World diploid cottons (Gossypium, subgenus Houzingenia) based on genome sequencing.</title>
        <authorList>
            <person name="Grover C.E."/>
            <person name="Arick M.A. 2nd"/>
            <person name="Thrash A."/>
            <person name="Conover J.L."/>
            <person name="Sanders W.S."/>
            <person name="Peterson D.G."/>
            <person name="Frelichowski J.E."/>
            <person name="Scheffler J.A."/>
            <person name="Scheffler B.E."/>
            <person name="Wendel J.F."/>
        </authorList>
    </citation>
    <scope>NUCLEOTIDE SEQUENCE [LARGE SCALE GENOMIC DNA]</scope>
    <source>
        <strain evidence="2">1</strain>
        <tissue evidence="2">Leaf</tissue>
    </source>
</reference>
<keyword evidence="3" id="KW-1185">Reference proteome</keyword>
<dbReference type="EMBL" id="JABFAF010000003">
    <property type="protein sequence ID" value="MBA0850997.1"/>
    <property type="molecule type" value="Genomic_DNA"/>
</dbReference>
<sequence length="147" mass="17146">MHDNHRSCIVVSVCWIKISGGTSCYTIYGGGLTAGRQPYSPFSYLPPFPLPFTLSFSHLPLNPLPFLFLFFDKITWSLPLPRGFQPPERWRRDPQLPCAPLTFCLEGLCMVMSIELLWISVFRMLMSSERLRIYSSRWPRRALRCQW</sequence>
<comment type="caution">
    <text evidence="2">The sequence shown here is derived from an EMBL/GenBank/DDBJ whole genome shotgun (WGS) entry which is preliminary data.</text>
</comment>
<evidence type="ECO:0000313" key="2">
    <source>
        <dbReference type="EMBL" id="MBA0850997.1"/>
    </source>
</evidence>
<evidence type="ECO:0000256" key="1">
    <source>
        <dbReference type="SAM" id="Phobius"/>
    </source>
</evidence>
<feature type="transmembrane region" description="Helical" evidence="1">
    <location>
        <begin position="7"/>
        <end position="28"/>
    </location>
</feature>
<dbReference type="AlphaFoldDB" id="A0A7J9KX36"/>
<proteinExistence type="predicted"/>
<keyword evidence="1" id="KW-1133">Transmembrane helix</keyword>
<gene>
    <name evidence="2" type="ORF">Goshw_011016</name>
</gene>
<organism evidence="2 3">
    <name type="scientific">Gossypium schwendimanii</name>
    <name type="common">Cotton</name>
    <dbReference type="NCBI Taxonomy" id="34291"/>
    <lineage>
        <taxon>Eukaryota</taxon>
        <taxon>Viridiplantae</taxon>
        <taxon>Streptophyta</taxon>
        <taxon>Embryophyta</taxon>
        <taxon>Tracheophyta</taxon>
        <taxon>Spermatophyta</taxon>
        <taxon>Magnoliopsida</taxon>
        <taxon>eudicotyledons</taxon>
        <taxon>Gunneridae</taxon>
        <taxon>Pentapetalae</taxon>
        <taxon>rosids</taxon>
        <taxon>malvids</taxon>
        <taxon>Malvales</taxon>
        <taxon>Malvaceae</taxon>
        <taxon>Malvoideae</taxon>
        <taxon>Gossypium</taxon>
    </lineage>
</organism>
<keyword evidence="1" id="KW-0472">Membrane</keyword>
<feature type="transmembrane region" description="Helical" evidence="1">
    <location>
        <begin position="48"/>
        <end position="71"/>
    </location>
</feature>
<protein>
    <submittedName>
        <fullName evidence="2">Uncharacterized protein</fullName>
    </submittedName>
</protein>